<feature type="domain" description="NAD-dependent epimerase/dehydratase" evidence="5">
    <location>
        <begin position="33"/>
        <end position="277"/>
    </location>
</feature>
<name>A0ABR7FFR8_9FIRM</name>
<evidence type="ECO:0000256" key="4">
    <source>
        <dbReference type="ARBA" id="ARBA00023239"/>
    </source>
</evidence>
<comment type="caution">
    <text evidence="6">The sequence shown here is derived from an EMBL/GenBank/DDBJ whole genome shotgun (WGS) entry which is preliminary data.</text>
</comment>
<dbReference type="Proteomes" id="UP000654573">
    <property type="component" value="Unassembled WGS sequence"/>
</dbReference>
<sequence>MCTESIKNPILYTDLCDAASSDFFNEIDDENTVLVTGATGMIGSQIVKSIVLYNSIHNKNIKIIALARNKKKAENVFRGFLENRKVDLFICDINEKIKIPEHVDYIIHGASATSSKYFVSNPVETILTALRGTKNILEIAREKSIKKMVYLSSLEVYGSPDEKVNYITEKDYGYLDPMQVRSSYSEGKRMAECLCAAYAKEYNVPVSVARLSQTFGAGVSYDDGRVFAEFARCVIEKRDIVLHTSGRTIRSYCYTKDAITAIICLLTRGKTGEAYNVTNMDTVISIKEMAELVSELSSDNDVKVVYDIPENVAELGYNPEMVIRLDNTKLKLLGWKPTVNLKDMYTRLIKSMQFDKK</sequence>
<evidence type="ECO:0000256" key="3">
    <source>
        <dbReference type="ARBA" id="ARBA00023027"/>
    </source>
</evidence>
<reference evidence="6 7" key="1">
    <citation type="submission" date="2020-08" db="EMBL/GenBank/DDBJ databases">
        <title>Genome public.</title>
        <authorList>
            <person name="Liu C."/>
            <person name="Sun Q."/>
        </authorList>
    </citation>
    <scope>NUCLEOTIDE SEQUENCE [LARGE SCALE GENOMIC DNA]</scope>
    <source>
        <strain evidence="6 7">NSJ-34</strain>
    </source>
</reference>
<dbReference type="RefSeq" id="WP_033143070.1">
    <property type="nucleotide sequence ID" value="NZ_JACOOU010000008.1"/>
</dbReference>
<protein>
    <submittedName>
        <fullName evidence="6">NAD-dependent epimerase/dehydratase family protein</fullName>
    </submittedName>
</protein>
<keyword evidence="4" id="KW-0456">Lyase</keyword>
<dbReference type="InterPro" id="IPR036291">
    <property type="entry name" value="NAD(P)-bd_dom_sf"/>
</dbReference>
<keyword evidence="3" id="KW-0520">NAD</keyword>
<evidence type="ECO:0000256" key="1">
    <source>
        <dbReference type="ARBA" id="ARBA00001911"/>
    </source>
</evidence>
<comment type="cofactor">
    <cofactor evidence="1">
        <name>NAD(+)</name>
        <dbReference type="ChEBI" id="CHEBI:57540"/>
    </cofactor>
</comment>
<dbReference type="InterPro" id="IPR001509">
    <property type="entry name" value="Epimerase_deHydtase"/>
</dbReference>
<accession>A0ABR7FFR8</accession>
<keyword evidence="2" id="KW-0210">Decarboxylase</keyword>
<dbReference type="PANTHER" id="PTHR43078:SF6">
    <property type="entry name" value="UDP-GLUCURONIC ACID DECARBOXYLASE 1"/>
    <property type="match status" value="1"/>
</dbReference>
<dbReference type="InterPro" id="IPR044516">
    <property type="entry name" value="UXS-like"/>
</dbReference>
<evidence type="ECO:0000313" key="7">
    <source>
        <dbReference type="Proteomes" id="UP000654573"/>
    </source>
</evidence>
<proteinExistence type="predicted"/>
<dbReference type="Gene3D" id="3.40.50.720">
    <property type="entry name" value="NAD(P)-binding Rossmann-like Domain"/>
    <property type="match status" value="1"/>
</dbReference>
<evidence type="ECO:0000259" key="5">
    <source>
        <dbReference type="Pfam" id="PF01370"/>
    </source>
</evidence>
<dbReference type="Pfam" id="PF01370">
    <property type="entry name" value="Epimerase"/>
    <property type="match status" value="1"/>
</dbReference>
<gene>
    <name evidence="6" type="ORF">H8S76_17500</name>
</gene>
<evidence type="ECO:0000256" key="2">
    <source>
        <dbReference type="ARBA" id="ARBA00022793"/>
    </source>
</evidence>
<keyword evidence="7" id="KW-1185">Reference proteome</keyword>
<organism evidence="6 7">
    <name type="scientific">Blautia celeris</name>
    <dbReference type="NCBI Taxonomy" id="2763026"/>
    <lineage>
        <taxon>Bacteria</taxon>
        <taxon>Bacillati</taxon>
        <taxon>Bacillota</taxon>
        <taxon>Clostridia</taxon>
        <taxon>Lachnospirales</taxon>
        <taxon>Lachnospiraceae</taxon>
        <taxon>Blautia</taxon>
    </lineage>
</organism>
<dbReference type="SUPFAM" id="SSF51735">
    <property type="entry name" value="NAD(P)-binding Rossmann-fold domains"/>
    <property type="match status" value="1"/>
</dbReference>
<evidence type="ECO:0000313" key="6">
    <source>
        <dbReference type="EMBL" id="MBC5674044.1"/>
    </source>
</evidence>
<dbReference type="EMBL" id="JACOOU010000008">
    <property type="protein sequence ID" value="MBC5674044.1"/>
    <property type="molecule type" value="Genomic_DNA"/>
</dbReference>
<dbReference type="PANTHER" id="PTHR43078">
    <property type="entry name" value="UDP-GLUCURONIC ACID DECARBOXYLASE-RELATED"/>
    <property type="match status" value="1"/>
</dbReference>